<dbReference type="STRING" id="1246626.BleG1_2768"/>
<dbReference type="AlphaFoldDB" id="A0A060M453"/>
<evidence type="ECO:0000313" key="2">
    <source>
        <dbReference type="Proteomes" id="UP000027142"/>
    </source>
</evidence>
<dbReference type="eggNOG" id="COG5584">
    <property type="taxonomic scope" value="Bacteria"/>
</dbReference>
<name>A0A060M453_9BACI</name>
<dbReference type="Proteomes" id="UP000027142">
    <property type="component" value="Chromosome"/>
</dbReference>
<dbReference type="EMBL" id="CP003923">
    <property type="protein sequence ID" value="AIC95333.1"/>
    <property type="molecule type" value="Genomic_DNA"/>
</dbReference>
<proteinExistence type="predicted"/>
<sequence length="100" mass="11003">MKRFSIGIGVGVLIGVLASKACQTTELKPEQVLKKVKAVVKQEYIINGSWIHMQSETVEHLGLTYRVYRGGLTSSTVDGPVQYEFVADVESGVLLKLDHI</sequence>
<protein>
    <recommendedName>
        <fullName evidence="3">PepSY domain-containing protein</fullName>
    </recommendedName>
</protein>
<dbReference type="KEGG" id="ble:BleG1_2768"/>
<organism evidence="1 2">
    <name type="scientific">Shouchella lehensis G1</name>
    <dbReference type="NCBI Taxonomy" id="1246626"/>
    <lineage>
        <taxon>Bacteria</taxon>
        <taxon>Bacillati</taxon>
        <taxon>Bacillota</taxon>
        <taxon>Bacilli</taxon>
        <taxon>Bacillales</taxon>
        <taxon>Bacillaceae</taxon>
        <taxon>Shouchella</taxon>
    </lineage>
</organism>
<dbReference type="RefSeq" id="WP_038482033.1">
    <property type="nucleotide sequence ID" value="NZ_CP003923.1"/>
</dbReference>
<dbReference type="HOGENOM" id="CLU_158531_1_0_9"/>
<dbReference type="PATRIC" id="fig|1246626.3.peg.2761"/>
<dbReference type="OrthoDB" id="2989832at2"/>
<reference evidence="1 2" key="1">
    <citation type="journal article" date="2014" name="Gene">
        <title>A comparative genomic analysis of the alkalitolerant soil bacterium Bacillus lehensis G1.</title>
        <authorList>
            <person name="Noor Y.M."/>
            <person name="Samsulrizal N.H."/>
            <person name="Jema'on N.A."/>
            <person name="Low K.O."/>
            <person name="Ramli A.N."/>
            <person name="Alias N.I."/>
            <person name="Damis S.I."/>
            <person name="Fuzi S.F."/>
            <person name="Isa M.N."/>
            <person name="Murad A.M."/>
            <person name="Raih M.F."/>
            <person name="Bakar F.D."/>
            <person name="Najimudin N."/>
            <person name="Mahadi N.M."/>
            <person name="Illias R.M."/>
        </authorList>
    </citation>
    <scope>NUCLEOTIDE SEQUENCE [LARGE SCALE GENOMIC DNA]</scope>
    <source>
        <strain evidence="1 2">G1</strain>
    </source>
</reference>
<gene>
    <name evidence="1" type="ORF">BleG1_2768</name>
</gene>
<evidence type="ECO:0008006" key="3">
    <source>
        <dbReference type="Google" id="ProtNLM"/>
    </source>
</evidence>
<keyword evidence="2" id="KW-1185">Reference proteome</keyword>
<accession>A0A060M453</accession>
<evidence type="ECO:0000313" key="1">
    <source>
        <dbReference type="EMBL" id="AIC95333.1"/>
    </source>
</evidence>